<feature type="transmembrane region" description="Helical" evidence="10">
    <location>
        <begin position="42"/>
        <end position="60"/>
    </location>
</feature>
<gene>
    <name evidence="11" type="ORF">CEXT_223121</name>
</gene>
<dbReference type="Pfam" id="PF01151">
    <property type="entry name" value="ELO"/>
    <property type="match status" value="1"/>
</dbReference>
<keyword evidence="2 10" id="KW-0444">Lipid biosynthesis</keyword>
<keyword evidence="12" id="KW-1185">Reference proteome</keyword>
<proteinExistence type="inferred from homology"/>
<evidence type="ECO:0000256" key="5">
    <source>
        <dbReference type="ARBA" id="ARBA00022832"/>
    </source>
</evidence>
<organism evidence="11 12">
    <name type="scientific">Caerostris extrusa</name>
    <name type="common">Bark spider</name>
    <name type="synonym">Caerostris bankana</name>
    <dbReference type="NCBI Taxonomy" id="172846"/>
    <lineage>
        <taxon>Eukaryota</taxon>
        <taxon>Metazoa</taxon>
        <taxon>Ecdysozoa</taxon>
        <taxon>Arthropoda</taxon>
        <taxon>Chelicerata</taxon>
        <taxon>Arachnida</taxon>
        <taxon>Araneae</taxon>
        <taxon>Araneomorphae</taxon>
        <taxon>Entelegynae</taxon>
        <taxon>Araneoidea</taxon>
        <taxon>Araneidae</taxon>
        <taxon>Caerostris</taxon>
    </lineage>
</organism>
<dbReference type="EMBL" id="BPLR01016867">
    <property type="protein sequence ID" value="GIY86996.1"/>
    <property type="molecule type" value="Genomic_DNA"/>
</dbReference>
<evidence type="ECO:0000313" key="11">
    <source>
        <dbReference type="EMBL" id="GIY86996.1"/>
    </source>
</evidence>
<keyword evidence="7 10" id="KW-0443">Lipid metabolism</keyword>
<evidence type="ECO:0000256" key="3">
    <source>
        <dbReference type="ARBA" id="ARBA00022679"/>
    </source>
</evidence>
<evidence type="ECO:0000256" key="10">
    <source>
        <dbReference type="RuleBase" id="RU361115"/>
    </source>
</evidence>
<comment type="subcellular location">
    <subcellularLocation>
        <location evidence="1">Membrane</location>
        <topology evidence="1">Multi-pass membrane protein</topology>
    </subcellularLocation>
</comment>
<keyword evidence="4 10" id="KW-0812">Transmembrane</keyword>
<evidence type="ECO:0000256" key="4">
    <source>
        <dbReference type="ARBA" id="ARBA00022692"/>
    </source>
</evidence>
<feature type="transmembrane region" description="Helical" evidence="10">
    <location>
        <begin position="12"/>
        <end position="30"/>
    </location>
</feature>
<dbReference type="GO" id="GO:0042761">
    <property type="term" value="P:very long-chain fatty acid biosynthetic process"/>
    <property type="evidence" value="ECO:0007669"/>
    <property type="project" value="TreeGrafter"/>
</dbReference>
<protein>
    <recommendedName>
        <fullName evidence="10">Elongation of very long chain fatty acids protein</fullName>
        <ecNumber evidence="10">2.3.1.199</ecNumber>
    </recommendedName>
    <alternativeName>
        <fullName evidence="10">Very-long-chain 3-oxoacyl-CoA synthase</fullName>
    </alternativeName>
</protein>
<dbReference type="GO" id="GO:0005789">
    <property type="term" value="C:endoplasmic reticulum membrane"/>
    <property type="evidence" value="ECO:0007669"/>
    <property type="project" value="TreeGrafter"/>
</dbReference>
<dbReference type="PANTHER" id="PTHR11157:SF126">
    <property type="entry name" value="ELONGATION OF VERY LONG CHAIN FATTY ACIDS PROTEIN"/>
    <property type="match status" value="1"/>
</dbReference>
<keyword evidence="9 10" id="KW-0275">Fatty acid biosynthesis</keyword>
<name>A0AAV4WWY6_CAEEX</name>
<comment type="similarity">
    <text evidence="10">Belongs to the ELO family.</text>
</comment>
<dbReference type="GO" id="GO:0034626">
    <property type="term" value="P:fatty acid elongation, polyunsaturated fatty acid"/>
    <property type="evidence" value="ECO:0007669"/>
    <property type="project" value="TreeGrafter"/>
</dbReference>
<evidence type="ECO:0000256" key="6">
    <source>
        <dbReference type="ARBA" id="ARBA00022989"/>
    </source>
</evidence>
<accession>A0AAV4WWY6</accession>
<dbReference type="GO" id="GO:0019367">
    <property type="term" value="P:fatty acid elongation, saturated fatty acid"/>
    <property type="evidence" value="ECO:0007669"/>
    <property type="project" value="TreeGrafter"/>
</dbReference>
<dbReference type="AlphaFoldDB" id="A0AAV4WWY6"/>
<comment type="catalytic activity">
    <reaction evidence="10">
        <text>a very-long-chain acyl-CoA + malonyl-CoA + H(+) = a very-long-chain 3-oxoacyl-CoA + CO2 + CoA</text>
        <dbReference type="Rhea" id="RHEA:32727"/>
        <dbReference type="ChEBI" id="CHEBI:15378"/>
        <dbReference type="ChEBI" id="CHEBI:16526"/>
        <dbReference type="ChEBI" id="CHEBI:57287"/>
        <dbReference type="ChEBI" id="CHEBI:57384"/>
        <dbReference type="ChEBI" id="CHEBI:90725"/>
        <dbReference type="ChEBI" id="CHEBI:90736"/>
        <dbReference type="EC" id="2.3.1.199"/>
    </reaction>
</comment>
<keyword evidence="5 10" id="KW-0276">Fatty acid metabolism</keyword>
<evidence type="ECO:0000256" key="9">
    <source>
        <dbReference type="ARBA" id="ARBA00023160"/>
    </source>
</evidence>
<evidence type="ECO:0000256" key="7">
    <source>
        <dbReference type="ARBA" id="ARBA00023098"/>
    </source>
</evidence>
<keyword evidence="8 10" id="KW-0472">Membrane</keyword>
<evidence type="ECO:0000313" key="12">
    <source>
        <dbReference type="Proteomes" id="UP001054945"/>
    </source>
</evidence>
<evidence type="ECO:0000256" key="8">
    <source>
        <dbReference type="ARBA" id="ARBA00023136"/>
    </source>
</evidence>
<evidence type="ECO:0000256" key="2">
    <source>
        <dbReference type="ARBA" id="ARBA00022516"/>
    </source>
</evidence>
<reference evidence="11 12" key="1">
    <citation type="submission" date="2021-06" db="EMBL/GenBank/DDBJ databases">
        <title>Caerostris extrusa draft genome.</title>
        <authorList>
            <person name="Kono N."/>
            <person name="Arakawa K."/>
        </authorList>
    </citation>
    <scope>NUCLEOTIDE SEQUENCE [LARGE SCALE GENOMIC DNA]</scope>
</reference>
<comment type="caution">
    <text evidence="10">Lacks conserved residue(s) required for the propagation of feature annotation.</text>
</comment>
<dbReference type="GO" id="GO:0030148">
    <property type="term" value="P:sphingolipid biosynthetic process"/>
    <property type="evidence" value="ECO:0007669"/>
    <property type="project" value="TreeGrafter"/>
</dbReference>
<evidence type="ECO:0000256" key="1">
    <source>
        <dbReference type="ARBA" id="ARBA00004141"/>
    </source>
</evidence>
<keyword evidence="6 10" id="KW-1133">Transmembrane helix</keyword>
<dbReference type="Proteomes" id="UP001054945">
    <property type="component" value="Unassembled WGS sequence"/>
</dbReference>
<comment type="caution">
    <text evidence="11">The sequence shown here is derived from an EMBL/GenBank/DDBJ whole genome shotgun (WGS) entry which is preliminary data.</text>
</comment>
<sequence length="127" mass="14873">SYEKSLTTSPVIFPSIIISYILFVTWIGPAMMKKRKAFDLRIIMVVYDITEVMINGYIAYRLFGLIRQHQYLYCLAKNNPSYSSVVETVMIFGWSVFLNKMVELFRYNFLCVAKETRANYFSSRCPS</sequence>
<dbReference type="PANTHER" id="PTHR11157">
    <property type="entry name" value="FATTY ACID ACYL TRANSFERASE-RELATED"/>
    <property type="match status" value="1"/>
</dbReference>
<keyword evidence="3 10" id="KW-0808">Transferase</keyword>
<dbReference type="GO" id="GO:0009922">
    <property type="term" value="F:fatty acid elongase activity"/>
    <property type="evidence" value="ECO:0007669"/>
    <property type="project" value="UniProtKB-EC"/>
</dbReference>
<feature type="non-terminal residue" evidence="11">
    <location>
        <position position="1"/>
    </location>
</feature>
<dbReference type="EC" id="2.3.1.199" evidence="10"/>
<dbReference type="InterPro" id="IPR002076">
    <property type="entry name" value="ELO_fam"/>
</dbReference>
<dbReference type="GO" id="GO:0034625">
    <property type="term" value="P:fatty acid elongation, monounsaturated fatty acid"/>
    <property type="evidence" value="ECO:0007669"/>
    <property type="project" value="TreeGrafter"/>
</dbReference>